<organism evidence="1 2">
    <name type="scientific">Fragilariopsis cylindrus CCMP1102</name>
    <dbReference type="NCBI Taxonomy" id="635003"/>
    <lineage>
        <taxon>Eukaryota</taxon>
        <taxon>Sar</taxon>
        <taxon>Stramenopiles</taxon>
        <taxon>Ochrophyta</taxon>
        <taxon>Bacillariophyta</taxon>
        <taxon>Bacillariophyceae</taxon>
        <taxon>Bacillariophycidae</taxon>
        <taxon>Bacillariales</taxon>
        <taxon>Bacillariaceae</taxon>
        <taxon>Fragilariopsis</taxon>
    </lineage>
</organism>
<dbReference type="Proteomes" id="UP000095751">
    <property type="component" value="Unassembled WGS sequence"/>
</dbReference>
<protein>
    <submittedName>
        <fullName evidence="1">Uncharacterized protein</fullName>
    </submittedName>
</protein>
<keyword evidence="2" id="KW-1185">Reference proteome</keyword>
<sequence>MYSYSEARKIARGHGFDSITEFLDYDCAGAYQLPKNPDEVWIEEWTNWDDFLGITFSNFEEARDVARIRLEQISTEEEYHNLFKEKVLDEDDIANRLPYKPDLKYKNQGWVAWEDFLSS</sequence>
<dbReference type="OrthoDB" id="38343at2759"/>
<dbReference type="EMBL" id="KV784357">
    <property type="protein sequence ID" value="OEU17693.1"/>
    <property type="molecule type" value="Genomic_DNA"/>
</dbReference>
<dbReference type="InParanoid" id="A0A1E7FIT4"/>
<evidence type="ECO:0000313" key="1">
    <source>
        <dbReference type="EMBL" id="OEU17693.1"/>
    </source>
</evidence>
<accession>A0A1E7FIT4</accession>
<dbReference type="KEGG" id="fcy:FRACYDRAFT_225383"/>
<reference evidence="1 2" key="1">
    <citation type="submission" date="2016-09" db="EMBL/GenBank/DDBJ databases">
        <title>Extensive genetic diversity and differential bi-allelic expression allows diatom success in the polar Southern Ocean.</title>
        <authorList>
            <consortium name="DOE Joint Genome Institute"/>
            <person name="Mock T."/>
            <person name="Otillar R.P."/>
            <person name="Strauss J."/>
            <person name="Dupont C."/>
            <person name="Frickenhaus S."/>
            <person name="Maumus F."/>
            <person name="Mcmullan M."/>
            <person name="Sanges R."/>
            <person name="Schmutz J."/>
            <person name="Toseland A."/>
            <person name="Valas R."/>
            <person name="Veluchamy A."/>
            <person name="Ward B.J."/>
            <person name="Allen A."/>
            <person name="Barry K."/>
            <person name="Falciatore A."/>
            <person name="Ferrante M."/>
            <person name="Fortunato A.E."/>
            <person name="Gloeckner G."/>
            <person name="Gruber A."/>
            <person name="Hipkin R."/>
            <person name="Janech M."/>
            <person name="Kroth P."/>
            <person name="Leese F."/>
            <person name="Lindquist E."/>
            <person name="Lyon B.R."/>
            <person name="Martin J."/>
            <person name="Mayer C."/>
            <person name="Parker M."/>
            <person name="Quesneville H."/>
            <person name="Raymond J."/>
            <person name="Uhlig C."/>
            <person name="Valentin K.U."/>
            <person name="Worden A.Z."/>
            <person name="Armbrust E.V."/>
            <person name="Bowler C."/>
            <person name="Green B."/>
            <person name="Moulton V."/>
            <person name="Van Oosterhout C."/>
            <person name="Grigoriev I."/>
        </authorList>
    </citation>
    <scope>NUCLEOTIDE SEQUENCE [LARGE SCALE GENOMIC DNA]</scope>
    <source>
        <strain evidence="1 2">CCMP1102</strain>
    </source>
</reference>
<proteinExistence type="predicted"/>
<name>A0A1E7FIT4_9STRA</name>
<gene>
    <name evidence="1" type="ORF">FRACYDRAFT_225383</name>
</gene>
<dbReference type="AlphaFoldDB" id="A0A1E7FIT4"/>
<evidence type="ECO:0000313" key="2">
    <source>
        <dbReference type="Proteomes" id="UP000095751"/>
    </source>
</evidence>